<reference evidence="6" key="1">
    <citation type="submission" date="2012-05" db="EMBL/GenBank/DDBJ databases">
        <title>Whole Genome Assembly of Lutzomyia longipalpis.</title>
        <authorList>
            <person name="Richards S."/>
            <person name="Qu C."/>
            <person name="Dillon R."/>
            <person name="Worley K."/>
            <person name="Scherer S."/>
            <person name="Batterton M."/>
            <person name="Taylor A."/>
            <person name="Hawes A."/>
            <person name="Hernandez B."/>
            <person name="Kovar C."/>
            <person name="Mandapat C."/>
            <person name="Pham C."/>
            <person name="Qu C."/>
            <person name="Jing C."/>
            <person name="Bess C."/>
            <person name="Bandaranaike D."/>
            <person name="Ngo D."/>
            <person name="Ongeri F."/>
            <person name="Arias F."/>
            <person name="Lara F."/>
            <person name="Weissenberger G."/>
            <person name="Kamau G."/>
            <person name="Han H."/>
            <person name="Shen H."/>
            <person name="Dinh H."/>
            <person name="Khalil I."/>
            <person name="Jones J."/>
            <person name="Shafer J."/>
            <person name="Jayaseelan J."/>
            <person name="Quiroz J."/>
            <person name="Blankenburg K."/>
            <person name="Nguyen L."/>
            <person name="Jackson L."/>
            <person name="Francisco L."/>
            <person name="Tang L.-Y."/>
            <person name="Pu L.-L."/>
            <person name="Perales L."/>
            <person name="Lorensuhewa L."/>
            <person name="Munidasa M."/>
            <person name="Coyle M."/>
            <person name="Taylor M."/>
            <person name="Puazo M."/>
            <person name="Firestine M."/>
            <person name="Scheel M."/>
            <person name="Javaid M."/>
            <person name="Wang M."/>
            <person name="Li M."/>
            <person name="Tabassum N."/>
            <person name="Saada N."/>
            <person name="Osuji N."/>
            <person name="Aqrawi P."/>
            <person name="Fu Q."/>
            <person name="Thornton R."/>
            <person name="Raj R."/>
            <person name="Goodspeed R."/>
            <person name="Mata R."/>
            <person name="Najjar R."/>
            <person name="Gubbala S."/>
            <person name="Lee S."/>
            <person name="Denson S."/>
            <person name="Patil S."/>
            <person name="Macmil S."/>
            <person name="Qi S."/>
            <person name="Matskevitch T."/>
            <person name="Palculict T."/>
            <person name="Mathew T."/>
            <person name="Vee V."/>
            <person name="Velamala V."/>
            <person name="Korchina V."/>
            <person name="Cai W."/>
            <person name="Liu W."/>
            <person name="Dai W."/>
            <person name="Zou X."/>
            <person name="Zhu Y."/>
            <person name="Zhang Y."/>
            <person name="Wu Y.-Q."/>
            <person name="Xin Y."/>
            <person name="Nazarath L."/>
            <person name="Kovar C."/>
            <person name="Han Y."/>
            <person name="Muzny D."/>
            <person name="Gibbs R."/>
        </authorList>
    </citation>
    <scope>NUCLEOTIDE SEQUENCE [LARGE SCALE GENOMIC DNA]</scope>
    <source>
        <strain evidence="6">Jacobina</strain>
    </source>
</reference>
<dbReference type="EMBL" id="GITU01005095">
    <property type="protein sequence ID" value="MBC1173798.1"/>
    <property type="molecule type" value="Transcribed_RNA"/>
</dbReference>
<feature type="region of interest" description="Disordered" evidence="2">
    <location>
        <begin position="133"/>
        <end position="210"/>
    </location>
</feature>
<evidence type="ECO:0000259" key="3">
    <source>
        <dbReference type="Pfam" id="PF10241"/>
    </source>
</evidence>
<evidence type="ECO:0000313" key="5">
    <source>
        <dbReference type="EnsemblMetazoa" id="LLOJ007060-PA"/>
    </source>
</evidence>
<sequence>MNPEMSSSVQSRKTGPHGTPESEFSIECFQNYLAPEVFIQGLAGIVNQGEVERIIYNQKQMLQRFEKTNEMTLNCNILSASRLKKATEDLKEHTKLLHDMKKDLDYIFKKIRTIKGKLNAQYPQAFAELEPQRSSFAEEAEDETEGAAAAVPKAQEAPPSQQEKKKIMTKKSQEVEYVPMEGSDNNASGSNLSNRTSSTDNSNDSLSDTG</sequence>
<evidence type="ECO:0000256" key="1">
    <source>
        <dbReference type="ARBA" id="ARBA00005913"/>
    </source>
</evidence>
<dbReference type="EMBL" id="AJWK01023340">
    <property type="status" value="NOT_ANNOTATED_CDS"/>
    <property type="molecule type" value="Genomic_DNA"/>
</dbReference>
<proteinExistence type="inferred from homology"/>
<organism evidence="5 6">
    <name type="scientific">Lutzomyia longipalpis</name>
    <name type="common">Sand fly</name>
    <dbReference type="NCBI Taxonomy" id="7200"/>
    <lineage>
        <taxon>Eukaryota</taxon>
        <taxon>Metazoa</taxon>
        <taxon>Ecdysozoa</taxon>
        <taxon>Arthropoda</taxon>
        <taxon>Hexapoda</taxon>
        <taxon>Insecta</taxon>
        <taxon>Pterygota</taxon>
        <taxon>Neoptera</taxon>
        <taxon>Endopterygota</taxon>
        <taxon>Diptera</taxon>
        <taxon>Nematocera</taxon>
        <taxon>Psychodoidea</taxon>
        <taxon>Psychodidae</taxon>
        <taxon>Lutzomyia</taxon>
        <taxon>Lutzomyia</taxon>
    </lineage>
</organism>
<name>A0A1B0CQB1_LUTLO</name>
<feature type="compositionally biased region" description="Low complexity" evidence="2">
    <location>
        <begin position="190"/>
        <end position="210"/>
    </location>
</feature>
<dbReference type="AlphaFoldDB" id="A0A1B0CQB1"/>
<keyword evidence="6" id="KW-1185">Reference proteome</keyword>
<dbReference type="Proteomes" id="UP000092461">
    <property type="component" value="Unassembled WGS sequence"/>
</dbReference>
<dbReference type="GO" id="GO:0099078">
    <property type="term" value="C:BORC complex"/>
    <property type="evidence" value="ECO:0007669"/>
    <property type="project" value="TreeGrafter"/>
</dbReference>
<feature type="compositionally biased region" description="Low complexity" evidence="2">
    <location>
        <begin position="146"/>
        <end position="159"/>
    </location>
</feature>
<dbReference type="PANTHER" id="PTHR13511">
    <property type="entry name" value="KXDL MOTIF-CONTAINING PROTEIN 1"/>
    <property type="match status" value="1"/>
</dbReference>
<evidence type="ECO:0000313" key="4">
    <source>
        <dbReference type="EMBL" id="MBC1173798.1"/>
    </source>
</evidence>
<accession>A0A1B0CQB1</accession>
<dbReference type="InterPro" id="IPR019371">
    <property type="entry name" value="KxDL_dom"/>
</dbReference>
<dbReference type="EnsemblMetazoa" id="LLOJ007060-RA">
    <property type="protein sequence ID" value="LLOJ007060-PA"/>
    <property type="gene ID" value="LLOJ007060"/>
</dbReference>
<evidence type="ECO:0000256" key="2">
    <source>
        <dbReference type="SAM" id="MobiDB-lite"/>
    </source>
</evidence>
<feature type="compositionally biased region" description="Polar residues" evidence="2">
    <location>
        <begin position="1"/>
        <end position="13"/>
    </location>
</feature>
<dbReference type="VEuPathDB" id="VectorBase:LLOJ007060"/>
<protein>
    <submittedName>
        <fullName evidence="4">Putative kxdl motif-containing protein</fullName>
    </submittedName>
</protein>
<dbReference type="InterPro" id="IPR039843">
    <property type="entry name" value="KXD1-like"/>
</dbReference>
<dbReference type="PANTHER" id="PTHR13511:SF0">
    <property type="entry name" value="KXDL MOTIF-CONTAINING PROTEIN 1"/>
    <property type="match status" value="1"/>
</dbReference>
<dbReference type="Pfam" id="PF10241">
    <property type="entry name" value="KxDL"/>
    <property type="match status" value="1"/>
</dbReference>
<reference evidence="5" key="3">
    <citation type="submission" date="2020-05" db="UniProtKB">
        <authorList>
            <consortium name="EnsemblMetazoa"/>
        </authorList>
    </citation>
    <scope>IDENTIFICATION</scope>
    <source>
        <strain evidence="5">Jacobina</strain>
    </source>
</reference>
<comment type="similarity">
    <text evidence="1">Belongs to the KXD1 family.</text>
</comment>
<reference evidence="4" key="2">
    <citation type="journal article" date="2020" name="BMC">
        <title>Leishmania infection induces a limited differential gene expression in the sand fly midgut.</title>
        <authorList>
            <person name="Coutinho-Abreu I.V."/>
            <person name="Serafim T.D."/>
            <person name="Meneses C."/>
            <person name="Kamhawi S."/>
            <person name="Oliveira F."/>
            <person name="Valenzuela J.G."/>
        </authorList>
    </citation>
    <scope>NUCLEOTIDE SEQUENCE</scope>
    <source>
        <strain evidence="4">Jacobina</strain>
        <tissue evidence="4">Midgut</tissue>
    </source>
</reference>
<feature type="compositionally biased region" description="Basic and acidic residues" evidence="2">
    <location>
        <begin position="162"/>
        <end position="174"/>
    </location>
</feature>
<feature type="domain" description="KxDL" evidence="3">
    <location>
        <begin position="42"/>
        <end position="126"/>
    </location>
</feature>
<dbReference type="VEuPathDB" id="VectorBase:LLONM1_003457"/>
<evidence type="ECO:0000313" key="6">
    <source>
        <dbReference type="Proteomes" id="UP000092461"/>
    </source>
</evidence>
<dbReference type="GO" id="GO:0032418">
    <property type="term" value="P:lysosome localization"/>
    <property type="evidence" value="ECO:0007669"/>
    <property type="project" value="TreeGrafter"/>
</dbReference>
<feature type="region of interest" description="Disordered" evidence="2">
    <location>
        <begin position="1"/>
        <end position="22"/>
    </location>
</feature>